<dbReference type="SUPFAM" id="SSF55729">
    <property type="entry name" value="Acyl-CoA N-acyltransferases (Nat)"/>
    <property type="match status" value="1"/>
</dbReference>
<dbReference type="GO" id="GO:0016747">
    <property type="term" value="F:acyltransferase activity, transferring groups other than amino-acyl groups"/>
    <property type="evidence" value="ECO:0007669"/>
    <property type="project" value="InterPro"/>
</dbReference>
<dbReference type="EMBL" id="BHYK01000009">
    <property type="protein sequence ID" value="GCD10310.1"/>
    <property type="molecule type" value="Genomic_DNA"/>
</dbReference>
<evidence type="ECO:0000313" key="3">
    <source>
        <dbReference type="EMBL" id="GCD10310.1"/>
    </source>
</evidence>
<name>A0A401UL92_9CLOT</name>
<dbReference type="InterPro" id="IPR016181">
    <property type="entry name" value="Acyl_CoA_acyltransferase"/>
</dbReference>
<dbReference type="InterPro" id="IPR000182">
    <property type="entry name" value="GNAT_dom"/>
</dbReference>
<dbReference type="OrthoDB" id="9796171at2"/>
<evidence type="ECO:0000259" key="2">
    <source>
        <dbReference type="PROSITE" id="PS51186"/>
    </source>
</evidence>
<dbReference type="AlphaFoldDB" id="A0A401UL92"/>
<organism evidence="3 4">
    <name type="scientific">Clostridium tagluense</name>
    <dbReference type="NCBI Taxonomy" id="360422"/>
    <lineage>
        <taxon>Bacteria</taxon>
        <taxon>Bacillati</taxon>
        <taxon>Bacillota</taxon>
        <taxon>Clostridia</taxon>
        <taxon>Eubacteriales</taxon>
        <taxon>Clostridiaceae</taxon>
        <taxon>Clostridium</taxon>
    </lineage>
</organism>
<keyword evidence="4" id="KW-1185">Reference proteome</keyword>
<dbReference type="PROSITE" id="PS51186">
    <property type="entry name" value="GNAT"/>
    <property type="match status" value="1"/>
</dbReference>
<gene>
    <name evidence="3" type="ORF">Ctaglu_19330</name>
</gene>
<dbReference type="Gene3D" id="3.40.630.30">
    <property type="match status" value="1"/>
</dbReference>
<accession>A0A401UL92</accession>
<comment type="caution">
    <text evidence="3">The sequence shown here is derived from an EMBL/GenBank/DDBJ whole genome shotgun (WGS) entry which is preliminary data.</text>
</comment>
<feature type="domain" description="N-acetyltransferase" evidence="2">
    <location>
        <begin position="6"/>
        <end position="148"/>
    </location>
</feature>
<dbReference type="Pfam" id="PF13673">
    <property type="entry name" value="Acetyltransf_10"/>
    <property type="match status" value="1"/>
</dbReference>
<proteinExistence type="predicted"/>
<dbReference type="RefSeq" id="WP_125000705.1">
    <property type="nucleotide sequence ID" value="NZ_BHYK01000009.1"/>
</dbReference>
<evidence type="ECO:0000313" key="4">
    <source>
        <dbReference type="Proteomes" id="UP000287872"/>
    </source>
</evidence>
<dbReference type="CDD" id="cd04301">
    <property type="entry name" value="NAT_SF"/>
    <property type="match status" value="1"/>
</dbReference>
<keyword evidence="3" id="KW-0808">Transferase</keyword>
<reference evidence="3 4" key="1">
    <citation type="submission" date="2018-11" db="EMBL/GenBank/DDBJ databases">
        <title>Genome sequencing and assembly of Clostridium tagluense strain A121.</title>
        <authorList>
            <person name="Murakami T."/>
            <person name="Segawa T."/>
            <person name="Shcherbakova V.A."/>
            <person name="Mori H."/>
            <person name="Yoshimura Y."/>
        </authorList>
    </citation>
    <scope>NUCLEOTIDE SEQUENCE [LARGE SCALE GENOMIC DNA]</scope>
    <source>
        <strain evidence="3 4">A121</strain>
    </source>
</reference>
<sequence>MNWEMKKFTELSGEEVYEILKLRNEVFVIEQQCIYEECDGKDKKSYHLFAKENGEILAYLRILEKGISYNEISIGRVLTDKKYRGKGLARKMMLRAIEFIENHLKEKTIRISAQEYLLNFYSSLGFVKVSDVYLEDDIPHVEMLYKNN</sequence>
<protein>
    <recommendedName>
        <fullName evidence="1">Protein ElaA</fullName>
    </recommendedName>
</protein>
<dbReference type="Proteomes" id="UP000287872">
    <property type="component" value="Unassembled WGS sequence"/>
</dbReference>
<evidence type="ECO:0000256" key="1">
    <source>
        <dbReference type="ARBA" id="ARBA00072224"/>
    </source>
</evidence>
<dbReference type="FunFam" id="3.40.630.30:FF:000035">
    <property type="entry name" value="GNAT family N-acetyltransferase"/>
    <property type="match status" value="1"/>
</dbReference>